<dbReference type="Pfam" id="PF05686">
    <property type="entry name" value="Glyco_transf_90"/>
    <property type="match status" value="1"/>
</dbReference>
<dbReference type="InterPro" id="IPR006598">
    <property type="entry name" value="CAP10"/>
</dbReference>
<dbReference type="InterPro" id="IPR051091">
    <property type="entry name" value="O-Glucosyltr/Glycosyltrsf_90"/>
</dbReference>
<dbReference type="RefSeq" id="XP_002951695.1">
    <property type="nucleotide sequence ID" value="XM_002951649.1"/>
</dbReference>
<evidence type="ECO:0000259" key="4">
    <source>
        <dbReference type="SMART" id="SM00672"/>
    </source>
</evidence>
<dbReference type="PANTHER" id="PTHR12203:SF35">
    <property type="entry name" value="PROTEIN O-GLUCOSYLTRANSFERASE 1"/>
    <property type="match status" value="1"/>
</dbReference>
<feature type="chain" id="PRO_5003124033" description="Glycosyl transferase CAP10 domain-containing protein" evidence="3">
    <location>
        <begin position="24"/>
        <end position="423"/>
    </location>
</feature>
<feature type="domain" description="Glycosyl transferase CAP10" evidence="4">
    <location>
        <begin position="142"/>
        <end position="381"/>
    </location>
</feature>
<organism evidence="6">
    <name type="scientific">Volvox carteri f. nagariensis</name>
    <dbReference type="NCBI Taxonomy" id="3068"/>
    <lineage>
        <taxon>Eukaryota</taxon>
        <taxon>Viridiplantae</taxon>
        <taxon>Chlorophyta</taxon>
        <taxon>core chlorophytes</taxon>
        <taxon>Chlorophyceae</taxon>
        <taxon>CS clade</taxon>
        <taxon>Chlamydomonadales</taxon>
        <taxon>Volvocaceae</taxon>
        <taxon>Volvox</taxon>
    </lineage>
</organism>
<dbReference type="AlphaFoldDB" id="D8TZA5"/>
<accession>D8TZA5</accession>
<dbReference type="GO" id="GO:0016740">
    <property type="term" value="F:transferase activity"/>
    <property type="evidence" value="ECO:0007669"/>
    <property type="project" value="UniProtKB-KW"/>
</dbReference>
<reference evidence="5 6" key="1">
    <citation type="journal article" date="2010" name="Science">
        <title>Genomic analysis of organismal complexity in the multicellular green alga Volvox carteri.</title>
        <authorList>
            <person name="Prochnik S.E."/>
            <person name="Umen J."/>
            <person name="Nedelcu A.M."/>
            <person name="Hallmann A."/>
            <person name="Miller S.M."/>
            <person name="Nishii I."/>
            <person name="Ferris P."/>
            <person name="Kuo A."/>
            <person name="Mitros T."/>
            <person name="Fritz-Laylin L.K."/>
            <person name="Hellsten U."/>
            <person name="Chapman J."/>
            <person name="Simakov O."/>
            <person name="Rensing S.A."/>
            <person name="Terry A."/>
            <person name="Pangilinan J."/>
            <person name="Kapitonov V."/>
            <person name="Jurka J."/>
            <person name="Salamov A."/>
            <person name="Shapiro H."/>
            <person name="Schmutz J."/>
            <person name="Grimwood J."/>
            <person name="Lindquist E."/>
            <person name="Lucas S."/>
            <person name="Grigoriev I.V."/>
            <person name="Schmitt R."/>
            <person name="Kirk D."/>
            <person name="Rokhsar D.S."/>
        </authorList>
    </citation>
    <scope>NUCLEOTIDE SEQUENCE [LARGE SCALE GENOMIC DNA]</scope>
    <source>
        <strain evidence="6">f. Nagariensis / Eve</strain>
    </source>
</reference>
<dbReference type="OrthoDB" id="528757at2759"/>
<dbReference type="PANTHER" id="PTHR12203">
    <property type="entry name" value="KDEL LYS-ASP-GLU-LEU CONTAINING - RELATED"/>
    <property type="match status" value="1"/>
</dbReference>
<keyword evidence="6" id="KW-1185">Reference proteome</keyword>
<evidence type="ECO:0000313" key="6">
    <source>
        <dbReference type="Proteomes" id="UP000001058"/>
    </source>
</evidence>
<evidence type="ECO:0000256" key="3">
    <source>
        <dbReference type="SAM" id="SignalP"/>
    </source>
</evidence>
<dbReference type="SMART" id="SM00672">
    <property type="entry name" value="CAP10"/>
    <property type="match status" value="1"/>
</dbReference>
<comment type="similarity">
    <text evidence="1">Belongs to the glycosyltransferase 90 family.</text>
</comment>
<evidence type="ECO:0000256" key="1">
    <source>
        <dbReference type="ARBA" id="ARBA00010118"/>
    </source>
</evidence>
<dbReference type="GeneID" id="9615779"/>
<dbReference type="EMBL" id="GL378346">
    <property type="protein sequence ID" value="EFJ47146.1"/>
    <property type="molecule type" value="Genomic_DNA"/>
</dbReference>
<sequence>MDLKAFKWLVVLEVLFTVGAVFAEQQDGAQTPEPDVQFMTDKPGWERGWTHEALEPLYNASLYPDVAVFRARVRLPSALGIANQLRKYHLNSTRIKRGTAVVVVRSGKVHSITFEDFASAYRIRLDSVVSELQRYQDEGHIQLEDTVFILNTRDVPVCTLGYCHVPVFSAIKDIRNGRPYSDDLLIPLMSYPFEQLVDYPLDKKILQGAMASYTDEAVGAESSCRSLVHRFAREDFMAQYIKVLDSEELMSSSKERNAAKAAHVSGIAARPPPPEELARYLVVLSCDYQTANPGLASLLHTNSLVLKGRSYWYEYYYRALQAGVHFLEFEPGSAAEEVKDALRPSSQEKARKMIEEAQQFAYKYLSQRSRALFFAKAISEYNNLFGDGYMQATVADLPKDRGIQMRDILAMKMYPSSWRQGLA</sequence>
<dbReference type="Proteomes" id="UP000001058">
    <property type="component" value="Unassembled WGS sequence"/>
</dbReference>
<evidence type="ECO:0000313" key="5">
    <source>
        <dbReference type="EMBL" id="EFJ47146.1"/>
    </source>
</evidence>
<dbReference type="InParanoid" id="D8TZA5"/>
<name>D8TZA5_VOLCA</name>
<proteinExistence type="inferred from homology"/>
<dbReference type="KEGG" id="vcn:VOLCADRAFT_117922"/>
<protein>
    <recommendedName>
        <fullName evidence="4">Glycosyl transferase CAP10 domain-containing protein</fullName>
    </recommendedName>
</protein>
<evidence type="ECO:0000256" key="2">
    <source>
        <dbReference type="ARBA" id="ARBA00022679"/>
    </source>
</evidence>
<keyword evidence="2" id="KW-0808">Transferase</keyword>
<gene>
    <name evidence="5" type="ORF">VOLCADRAFT_117922</name>
</gene>
<keyword evidence="3" id="KW-0732">Signal</keyword>
<feature type="signal peptide" evidence="3">
    <location>
        <begin position="1"/>
        <end position="23"/>
    </location>
</feature>